<evidence type="ECO:0000256" key="5">
    <source>
        <dbReference type="ARBA" id="ARBA00023136"/>
    </source>
</evidence>
<comment type="caution">
    <text evidence="7">The sequence shown here is derived from an EMBL/GenBank/DDBJ whole genome shotgun (WGS) entry which is preliminary data.</text>
</comment>
<dbReference type="InterPro" id="IPR001182">
    <property type="entry name" value="FtsW/RodA"/>
</dbReference>
<comment type="subcellular location">
    <subcellularLocation>
        <location evidence="1">Membrane</location>
        <topology evidence="1">Multi-pass membrane protein</topology>
    </subcellularLocation>
</comment>
<accession>A0A1G2US29</accession>
<feature type="transmembrane region" description="Helical" evidence="6">
    <location>
        <begin position="12"/>
        <end position="32"/>
    </location>
</feature>
<keyword evidence="3" id="KW-0133">Cell shape</keyword>
<dbReference type="NCBIfam" id="TIGR02210">
    <property type="entry name" value="rodA_shape"/>
    <property type="match status" value="1"/>
</dbReference>
<dbReference type="GO" id="GO:0015648">
    <property type="term" value="F:lipid-linked peptidoglycan transporter activity"/>
    <property type="evidence" value="ECO:0007669"/>
    <property type="project" value="TreeGrafter"/>
</dbReference>
<evidence type="ECO:0000256" key="2">
    <source>
        <dbReference type="ARBA" id="ARBA00022692"/>
    </source>
</evidence>
<dbReference type="AlphaFoldDB" id="A0A1G2US29"/>
<name>A0A1G2US29_9BACT</name>
<sequence length="383" mass="43258">MNSISLKNIFRNIDWILFGSVVLVSLAGLITMNSFQFKEGGIVKNLFFERQTIWLVVSIIVFLLASVINWTFLKNTRIIVILFILSIILLLLLFVFGSIYKGAKSWFDLGFLSFQPTDPIKLILILILAKYFSRRHIEIANIRHILVSGFYAFVIFSLIFLQPDFGSAIIIFFLWLGMVLVSGISKKHLLAVFLVGLFSFGALWFFVFAPYQKDRIKNFLNPLTDIRGSGYNSYQSIIAIGSGQLLGKGIGYGTQSKLQFLPEYQTDFIFSAFAEEWGFAGVMLLFMVYGIIFWRMLKISFRGGSNFEILFGIGLFIFFFIHSFIHIGMNIGLLPVTGNTLPFMSYGGSHLLTEFLGLGILMGMKKSSRTVHPDVASNEMVGV</sequence>
<evidence type="ECO:0000256" key="4">
    <source>
        <dbReference type="ARBA" id="ARBA00022989"/>
    </source>
</evidence>
<dbReference type="InterPro" id="IPR011923">
    <property type="entry name" value="RodA/MrdB"/>
</dbReference>
<dbReference type="PANTHER" id="PTHR30474:SF1">
    <property type="entry name" value="PEPTIDOGLYCAN GLYCOSYLTRANSFERASE MRDB"/>
    <property type="match status" value="1"/>
</dbReference>
<dbReference type="GO" id="GO:0005886">
    <property type="term" value="C:plasma membrane"/>
    <property type="evidence" value="ECO:0007669"/>
    <property type="project" value="TreeGrafter"/>
</dbReference>
<keyword evidence="5 6" id="KW-0472">Membrane</keyword>
<keyword evidence="2 6" id="KW-0812">Transmembrane</keyword>
<dbReference type="GO" id="GO:0032153">
    <property type="term" value="C:cell division site"/>
    <property type="evidence" value="ECO:0007669"/>
    <property type="project" value="TreeGrafter"/>
</dbReference>
<evidence type="ECO:0000313" key="8">
    <source>
        <dbReference type="Proteomes" id="UP000176558"/>
    </source>
</evidence>
<dbReference type="EMBL" id="MHWT01000021">
    <property type="protein sequence ID" value="OHB12160.1"/>
    <property type="molecule type" value="Genomic_DNA"/>
</dbReference>
<feature type="transmembrane region" description="Helical" evidence="6">
    <location>
        <begin position="144"/>
        <end position="161"/>
    </location>
</feature>
<feature type="transmembrane region" description="Helical" evidence="6">
    <location>
        <begin position="277"/>
        <end position="297"/>
    </location>
</feature>
<evidence type="ECO:0000256" key="6">
    <source>
        <dbReference type="SAM" id="Phobius"/>
    </source>
</evidence>
<protein>
    <submittedName>
        <fullName evidence="7">Rod shape-determining protein RodA</fullName>
    </submittedName>
</protein>
<feature type="transmembrane region" description="Helical" evidence="6">
    <location>
        <begin position="52"/>
        <end position="72"/>
    </location>
</feature>
<gene>
    <name evidence="7" type="ORF">A3G99_00805</name>
</gene>
<feature type="transmembrane region" description="Helical" evidence="6">
    <location>
        <begin position="309"/>
        <end position="331"/>
    </location>
</feature>
<organism evidence="7 8">
    <name type="scientific">Candidatus Zambryskibacteria bacterium RIFCSPLOWO2_12_FULL_39_23</name>
    <dbReference type="NCBI Taxonomy" id="1802776"/>
    <lineage>
        <taxon>Bacteria</taxon>
        <taxon>Candidatus Zambryskiibacteriota</taxon>
    </lineage>
</organism>
<feature type="transmembrane region" description="Helical" evidence="6">
    <location>
        <begin position="191"/>
        <end position="211"/>
    </location>
</feature>
<evidence type="ECO:0000256" key="1">
    <source>
        <dbReference type="ARBA" id="ARBA00004141"/>
    </source>
</evidence>
<evidence type="ECO:0000256" key="3">
    <source>
        <dbReference type="ARBA" id="ARBA00022960"/>
    </source>
</evidence>
<keyword evidence="4 6" id="KW-1133">Transmembrane helix</keyword>
<dbReference type="Proteomes" id="UP000176558">
    <property type="component" value="Unassembled WGS sequence"/>
</dbReference>
<dbReference type="GO" id="GO:0051301">
    <property type="term" value="P:cell division"/>
    <property type="evidence" value="ECO:0007669"/>
    <property type="project" value="InterPro"/>
</dbReference>
<dbReference type="PANTHER" id="PTHR30474">
    <property type="entry name" value="CELL CYCLE PROTEIN"/>
    <property type="match status" value="1"/>
</dbReference>
<reference evidence="7 8" key="1">
    <citation type="journal article" date="2016" name="Nat. Commun.">
        <title>Thousands of microbial genomes shed light on interconnected biogeochemical processes in an aquifer system.</title>
        <authorList>
            <person name="Anantharaman K."/>
            <person name="Brown C.T."/>
            <person name="Hug L.A."/>
            <person name="Sharon I."/>
            <person name="Castelle C.J."/>
            <person name="Probst A.J."/>
            <person name="Thomas B.C."/>
            <person name="Singh A."/>
            <person name="Wilkins M.J."/>
            <person name="Karaoz U."/>
            <person name="Brodie E.L."/>
            <person name="Williams K.H."/>
            <person name="Hubbard S.S."/>
            <person name="Banfield J.F."/>
        </authorList>
    </citation>
    <scope>NUCLEOTIDE SEQUENCE [LARGE SCALE GENOMIC DNA]</scope>
</reference>
<feature type="transmembrane region" description="Helical" evidence="6">
    <location>
        <begin position="112"/>
        <end position="132"/>
    </location>
</feature>
<dbReference type="GO" id="GO:0008360">
    <property type="term" value="P:regulation of cell shape"/>
    <property type="evidence" value="ECO:0007669"/>
    <property type="project" value="UniProtKB-KW"/>
</dbReference>
<feature type="transmembrane region" description="Helical" evidence="6">
    <location>
        <begin position="343"/>
        <end position="362"/>
    </location>
</feature>
<proteinExistence type="predicted"/>
<feature type="transmembrane region" description="Helical" evidence="6">
    <location>
        <begin position="79"/>
        <end position="100"/>
    </location>
</feature>
<dbReference type="Pfam" id="PF01098">
    <property type="entry name" value="FTSW_RODA_SPOVE"/>
    <property type="match status" value="1"/>
</dbReference>
<evidence type="ECO:0000313" key="7">
    <source>
        <dbReference type="EMBL" id="OHB12160.1"/>
    </source>
</evidence>
<feature type="transmembrane region" description="Helical" evidence="6">
    <location>
        <begin position="167"/>
        <end position="184"/>
    </location>
</feature>